<evidence type="ECO:0000256" key="1">
    <source>
        <dbReference type="ARBA" id="ARBA00000968"/>
    </source>
</evidence>
<evidence type="ECO:0000256" key="5">
    <source>
        <dbReference type="ARBA" id="ARBA00013950"/>
    </source>
</evidence>
<feature type="repeat" description="Lumazine-binding" evidence="10">
    <location>
        <begin position="98"/>
        <end position="194"/>
    </location>
</feature>
<keyword evidence="13" id="KW-1185">Reference proteome</keyword>
<reference evidence="12 13" key="1">
    <citation type="submission" date="2020-12" db="EMBL/GenBank/DDBJ databases">
        <authorList>
            <person name="Ruan W."/>
            <person name="Khan S.A."/>
            <person name="Jeon C.O."/>
        </authorList>
    </citation>
    <scope>NUCLEOTIDE SEQUENCE [LARGE SCALE GENOMIC DNA]</scope>
    <source>
        <strain evidence="12 13">MA-13</strain>
    </source>
</reference>
<proteinExistence type="predicted"/>
<dbReference type="NCBIfam" id="TIGR00187">
    <property type="entry name" value="ribE"/>
    <property type="match status" value="1"/>
</dbReference>
<comment type="catalytic activity">
    <reaction evidence="1">
        <text>2 6,7-dimethyl-8-(1-D-ribityl)lumazine + H(+) = 5-amino-6-(D-ribitylamino)uracil + riboflavin</text>
        <dbReference type="Rhea" id="RHEA:20772"/>
        <dbReference type="ChEBI" id="CHEBI:15378"/>
        <dbReference type="ChEBI" id="CHEBI:15934"/>
        <dbReference type="ChEBI" id="CHEBI:57986"/>
        <dbReference type="ChEBI" id="CHEBI:58201"/>
        <dbReference type="EC" id="2.5.1.9"/>
    </reaction>
</comment>
<comment type="caution">
    <text evidence="12">The sequence shown here is derived from an EMBL/GenBank/DDBJ whole genome shotgun (WGS) entry which is preliminary data.</text>
</comment>
<dbReference type="InterPro" id="IPR017938">
    <property type="entry name" value="Riboflavin_synthase-like_b-brl"/>
</dbReference>
<dbReference type="Proteomes" id="UP000663814">
    <property type="component" value="Unassembled WGS sequence"/>
</dbReference>
<feature type="domain" description="Lumazine-binding" evidence="11">
    <location>
        <begin position="1"/>
        <end position="97"/>
    </location>
</feature>
<dbReference type="SUPFAM" id="SSF63380">
    <property type="entry name" value="Riboflavin synthase domain-like"/>
    <property type="match status" value="2"/>
</dbReference>
<evidence type="ECO:0000256" key="8">
    <source>
        <dbReference type="ARBA" id="ARBA00022737"/>
    </source>
</evidence>
<evidence type="ECO:0000256" key="10">
    <source>
        <dbReference type="PROSITE-ProRule" id="PRU00524"/>
    </source>
</evidence>
<evidence type="ECO:0000256" key="7">
    <source>
        <dbReference type="ARBA" id="ARBA00022679"/>
    </source>
</evidence>
<comment type="pathway">
    <text evidence="3">Cofactor biosynthesis; riboflavin biosynthesis; riboflavin from 2-hydroxy-3-oxobutyl phosphate and 5-amino-6-(D-ribitylamino)uracil: step 2/2.</text>
</comment>
<evidence type="ECO:0000256" key="3">
    <source>
        <dbReference type="ARBA" id="ARBA00004887"/>
    </source>
</evidence>
<reference evidence="12 13" key="2">
    <citation type="submission" date="2021-08" db="EMBL/GenBank/DDBJ databases">
        <title>Rheinheimera aquimaris sp. nov., isolated from seawater of the East Sea in Korea.</title>
        <authorList>
            <person name="Kim K.H."/>
            <person name="Wenting R."/>
            <person name="Kim K.R."/>
            <person name="Jeon C.O."/>
        </authorList>
    </citation>
    <scope>NUCLEOTIDE SEQUENCE [LARGE SCALE GENOMIC DNA]</scope>
    <source>
        <strain evidence="12 13">MA-13</strain>
    </source>
</reference>
<dbReference type="PROSITE" id="PS51177">
    <property type="entry name" value="LUMAZINE_BIND"/>
    <property type="match status" value="2"/>
</dbReference>
<evidence type="ECO:0000313" key="12">
    <source>
        <dbReference type="EMBL" id="MBZ9612002.1"/>
    </source>
</evidence>
<dbReference type="InterPro" id="IPR023366">
    <property type="entry name" value="ATP_synth_asu-like_sf"/>
</dbReference>
<dbReference type="PANTHER" id="PTHR21098:SF12">
    <property type="entry name" value="RIBOFLAVIN SYNTHASE"/>
    <property type="match status" value="1"/>
</dbReference>
<organism evidence="12 13">
    <name type="scientific">Rheinheimera maricola</name>
    <dbReference type="NCBI Taxonomy" id="2793282"/>
    <lineage>
        <taxon>Bacteria</taxon>
        <taxon>Pseudomonadati</taxon>
        <taxon>Pseudomonadota</taxon>
        <taxon>Gammaproteobacteria</taxon>
        <taxon>Chromatiales</taxon>
        <taxon>Chromatiaceae</taxon>
        <taxon>Rheinheimera</taxon>
    </lineage>
</organism>
<dbReference type="RefSeq" id="WP_205310984.1">
    <property type="nucleotide sequence ID" value="NZ_JAERPS020000003.1"/>
</dbReference>
<dbReference type="InterPro" id="IPR001783">
    <property type="entry name" value="Lumazine-bd"/>
</dbReference>
<gene>
    <name evidence="12" type="ORF">I4W93_010375</name>
</gene>
<evidence type="ECO:0000313" key="13">
    <source>
        <dbReference type="Proteomes" id="UP000663814"/>
    </source>
</evidence>
<evidence type="ECO:0000256" key="2">
    <source>
        <dbReference type="ARBA" id="ARBA00002803"/>
    </source>
</evidence>
<evidence type="ECO:0000259" key="11">
    <source>
        <dbReference type="PROSITE" id="PS51177"/>
    </source>
</evidence>
<dbReference type="GO" id="GO:0004746">
    <property type="term" value="F:riboflavin synthase activity"/>
    <property type="evidence" value="ECO:0007669"/>
    <property type="project" value="UniProtKB-EC"/>
</dbReference>
<sequence>MFTGIIEATGKLSRVQHRGTDISVTIESNTLDFSDVKLGDSIASNGVCLTVTELGQHSFEADVSSETLAYTLFGQYQSGQLINLEKALLPTTRMGGHMVSGHVDGVSQVVKIERSGRAWQIWLALPARLAHYIAAKGSITVDGISLTVNELSSDAFRLTIVPHTAQQTTIAQLKVGSSVHLEVDLIARYLERLMSKNSAGATGGVSLALLAQRGFL</sequence>
<feature type="domain" description="Lumazine-binding" evidence="11">
    <location>
        <begin position="98"/>
        <end position="194"/>
    </location>
</feature>
<keyword evidence="8" id="KW-0677">Repeat</keyword>
<evidence type="ECO:0000256" key="4">
    <source>
        <dbReference type="ARBA" id="ARBA00012827"/>
    </source>
</evidence>
<dbReference type="Gene3D" id="2.40.30.20">
    <property type="match status" value="2"/>
</dbReference>
<evidence type="ECO:0000256" key="9">
    <source>
        <dbReference type="NCBIfam" id="TIGR00187"/>
    </source>
</evidence>
<dbReference type="EMBL" id="JAERPS020000003">
    <property type="protein sequence ID" value="MBZ9612002.1"/>
    <property type="molecule type" value="Genomic_DNA"/>
</dbReference>
<keyword evidence="7 12" id="KW-0808">Transferase</keyword>
<dbReference type="PIRSF" id="PIRSF000498">
    <property type="entry name" value="Riboflavin_syn_A"/>
    <property type="match status" value="1"/>
</dbReference>
<keyword evidence="6" id="KW-0686">Riboflavin biosynthesis</keyword>
<dbReference type="NCBIfam" id="NF009566">
    <property type="entry name" value="PRK13020.1"/>
    <property type="match status" value="1"/>
</dbReference>
<dbReference type="PANTHER" id="PTHR21098">
    <property type="entry name" value="RIBOFLAVIN SYNTHASE ALPHA CHAIN"/>
    <property type="match status" value="1"/>
</dbReference>
<dbReference type="Pfam" id="PF00677">
    <property type="entry name" value="Lum_binding"/>
    <property type="match status" value="2"/>
</dbReference>
<dbReference type="InterPro" id="IPR026017">
    <property type="entry name" value="Lumazine-bd_dom"/>
</dbReference>
<accession>A0ABS7XBK4</accession>
<dbReference type="NCBIfam" id="NF006767">
    <property type="entry name" value="PRK09289.1"/>
    <property type="match status" value="1"/>
</dbReference>
<protein>
    <recommendedName>
        <fullName evidence="5 9">Riboflavin synthase</fullName>
        <ecNumber evidence="4 9">2.5.1.9</ecNumber>
    </recommendedName>
</protein>
<comment type="function">
    <text evidence="2">Catalyzes the dismutation of two molecules of 6,7-dimethyl-8-ribityllumazine, resulting in the formation of riboflavin and 5-amino-6-(D-ribitylamino)uracil.</text>
</comment>
<dbReference type="EC" id="2.5.1.9" evidence="4 9"/>
<dbReference type="CDD" id="cd00402">
    <property type="entry name" value="Riboflavin_synthase_like"/>
    <property type="match status" value="1"/>
</dbReference>
<evidence type="ECO:0000256" key="6">
    <source>
        <dbReference type="ARBA" id="ARBA00022619"/>
    </source>
</evidence>
<feature type="repeat" description="Lumazine-binding" evidence="10">
    <location>
        <begin position="1"/>
        <end position="97"/>
    </location>
</feature>
<name>A0ABS7XBK4_9GAMM</name>